<evidence type="ECO:0000313" key="5">
    <source>
        <dbReference type="Proteomes" id="UP000287247"/>
    </source>
</evidence>
<keyword evidence="5" id="KW-1185">Reference proteome</keyword>
<feature type="domain" description="Rhodanese" evidence="3">
    <location>
        <begin position="168"/>
        <end position="271"/>
    </location>
</feature>
<dbReference type="PANTHER" id="PTHR11364:SF27">
    <property type="entry name" value="SULFURTRANSFERASE"/>
    <property type="match status" value="1"/>
</dbReference>
<sequence length="274" mass="30522">MSQIPDIVSCEWLAGQLTNTQLVIVDCRFRLGEPNWGEHSYLKSHIEGSYYLHLDRDLSSSVSQHGGRHPLPDISSLADKLASMGIIAGETLVVVYDDMRFAFAARLWWLLRYLGHDHVALLDGGWPAWDSLGYPLSDQIPQAKLGKFVPQPRQDWIMDIEEVKACQNSPSTVLIDARDGDRYRGEQEPIDPIAGHIDGAINAPWKQVTNEQGYLLPLDLQQALWEDYSQASEIIVYCGSGVTACVNLFSLALVGIEGAKLYAGGWSDWCSYLT</sequence>
<evidence type="ECO:0000259" key="3">
    <source>
        <dbReference type="PROSITE" id="PS50206"/>
    </source>
</evidence>
<dbReference type="AlphaFoldDB" id="A0A401IFJ6"/>
<feature type="domain" description="Rhodanese" evidence="3">
    <location>
        <begin position="18"/>
        <end position="138"/>
    </location>
</feature>
<accession>A0A401IFJ6</accession>
<dbReference type="CDD" id="cd01449">
    <property type="entry name" value="TST_Repeat_2"/>
    <property type="match status" value="1"/>
</dbReference>
<dbReference type="InterPro" id="IPR036873">
    <property type="entry name" value="Rhodanese-like_dom_sf"/>
</dbReference>
<dbReference type="Pfam" id="PF00581">
    <property type="entry name" value="Rhodanese"/>
    <property type="match status" value="2"/>
</dbReference>
<name>A0A401IFJ6_APHSA</name>
<evidence type="ECO:0000313" key="4">
    <source>
        <dbReference type="EMBL" id="GBF80067.1"/>
    </source>
</evidence>
<dbReference type="SMART" id="SM00450">
    <property type="entry name" value="RHOD"/>
    <property type="match status" value="2"/>
</dbReference>
<dbReference type="CDD" id="cd01448">
    <property type="entry name" value="TST_Repeat_1"/>
    <property type="match status" value="1"/>
</dbReference>
<organism evidence="4 5">
    <name type="scientific">Aphanothece sacrum FPU1</name>
    <dbReference type="NCBI Taxonomy" id="1920663"/>
    <lineage>
        <taxon>Bacteria</taxon>
        <taxon>Bacillati</taxon>
        <taxon>Cyanobacteriota</taxon>
        <taxon>Cyanophyceae</taxon>
        <taxon>Oscillatoriophycideae</taxon>
        <taxon>Chroococcales</taxon>
        <taxon>Aphanothecaceae</taxon>
        <taxon>Aphanothece</taxon>
    </lineage>
</organism>
<protein>
    <submittedName>
        <fullName evidence="4">Sulfotransferase</fullName>
    </submittedName>
</protein>
<dbReference type="InterPro" id="IPR001763">
    <property type="entry name" value="Rhodanese-like_dom"/>
</dbReference>
<dbReference type="PANTHER" id="PTHR11364">
    <property type="entry name" value="THIOSULFATE SULFERTANSFERASE"/>
    <property type="match status" value="1"/>
</dbReference>
<dbReference type="SUPFAM" id="SSF52821">
    <property type="entry name" value="Rhodanese/Cell cycle control phosphatase"/>
    <property type="match status" value="2"/>
</dbReference>
<keyword evidence="1 4" id="KW-0808">Transferase</keyword>
<dbReference type="Proteomes" id="UP000287247">
    <property type="component" value="Unassembled WGS sequence"/>
</dbReference>
<evidence type="ECO:0000256" key="1">
    <source>
        <dbReference type="ARBA" id="ARBA00022679"/>
    </source>
</evidence>
<dbReference type="InterPro" id="IPR045078">
    <property type="entry name" value="TST/MPST-like"/>
</dbReference>
<proteinExistence type="predicted"/>
<reference evidence="5" key="1">
    <citation type="submission" date="2017-05" db="EMBL/GenBank/DDBJ databases">
        <title>Physiological properties and genetic analysis related to exopolysaccharide production of fresh-water unicellular cyanobacterium Aphanothece sacrum, Suizenji Nori, that has been cultured as a food source in Japan.</title>
        <authorList>
            <person name="Kanesaki Y."/>
            <person name="Yoshikawa S."/>
            <person name="Ohki K."/>
        </authorList>
    </citation>
    <scope>NUCLEOTIDE SEQUENCE [LARGE SCALE GENOMIC DNA]</scope>
    <source>
        <strain evidence="5">FPU1</strain>
    </source>
</reference>
<gene>
    <name evidence="4" type="ORF">AsFPU1_1468</name>
</gene>
<dbReference type="RefSeq" id="WP_124973525.1">
    <property type="nucleotide sequence ID" value="NZ_BDQK01000005.1"/>
</dbReference>
<dbReference type="GO" id="GO:0004792">
    <property type="term" value="F:thiosulfate-cyanide sulfurtransferase activity"/>
    <property type="evidence" value="ECO:0007669"/>
    <property type="project" value="TreeGrafter"/>
</dbReference>
<dbReference type="Gene3D" id="3.40.250.10">
    <property type="entry name" value="Rhodanese-like domain"/>
    <property type="match status" value="2"/>
</dbReference>
<dbReference type="EMBL" id="BDQK01000005">
    <property type="protein sequence ID" value="GBF80067.1"/>
    <property type="molecule type" value="Genomic_DNA"/>
</dbReference>
<dbReference type="OrthoDB" id="9770030at2"/>
<keyword evidence="2" id="KW-0677">Repeat</keyword>
<comment type="caution">
    <text evidence="4">The sequence shown here is derived from an EMBL/GenBank/DDBJ whole genome shotgun (WGS) entry which is preliminary data.</text>
</comment>
<evidence type="ECO:0000256" key="2">
    <source>
        <dbReference type="ARBA" id="ARBA00022737"/>
    </source>
</evidence>
<dbReference type="PROSITE" id="PS50206">
    <property type="entry name" value="RHODANESE_3"/>
    <property type="match status" value="2"/>
</dbReference>